<feature type="compositionally biased region" description="Low complexity" evidence="12">
    <location>
        <begin position="1109"/>
        <end position="1120"/>
    </location>
</feature>
<comment type="subcellular location">
    <subcellularLocation>
        <location evidence="2">Cytoplasm</location>
        <location evidence="2">Cytoskeleton</location>
        <location evidence="2">Cilium axoneme</location>
    </subcellularLocation>
    <subcellularLocation>
        <location evidence="1">Membrane</location>
    </subcellularLocation>
</comment>
<evidence type="ECO:0000256" key="6">
    <source>
        <dbReference type="ARBA" id="ARBA00022679"/>
    </source>
</evidence>
<comment type="caution">
    <text evidence="16">The sequence shown here is derived from an EMBL/GenBank/DDBJ whole genome shotgun (WGS) entry which is preliminary data.</text>
</comment>
<keyword evidence="13" id="KW-1133">Transmembrane helix</keyword>
<feature type="compositionally biased region" description="Gly residues" evidence="12">
    <location>
        <begin position="816"/>
        <end position="828"/>
    </location>
</feature>
<feature type="signal peptide" evidence="14">
    <location>
        <begin position="1"/>
        <end position="20"/>
    </location>
</feature>
<evidence type="ECO:0000256" key="9">
    <source>
        <dbReference type="ARBA" id="ARBA00022777"/>
    </source>
</evidence>
<dbReference type="InterPro" id="IPR011009">
    <property type="entry name" value="Kinase-like_dom_sf"/>
</dbReference>
<feature type="compositionally biased region" description="Polar residues" evidence="12">
    <location>
        <begin position="787"/>
        <end position="796"/>
    </location>
</feature>
<dbReference type="AlphaFoldDB" id="I0Z0P2"/>
<keyword evidence="13" id="KW-0472">Membrane</keyword>
<keyword evidence="17" id="KW-1185">Reference proteome</keyword>
<dbReference type="Proteomes" id="UP000007264">
    <property type="component" value="Unassembled WGS sequence"/>
</dbReference>
<dbReference type="PROSITE" id="PS50011">
    <property type="entry name" value="PROTEIN_KINASE_DOM"/>
    <property type="match status" value="1"/>
</dbReference>
<dbReference type="RefSeq" id="XP_005648755.1">
    <property type="nucleotide sequence ID" value="XM_005648698.1"/>
</dbReference>
<dbReference type="GO" id="GO:0004672">
    <property type="term" value="F:protein kinase activity"/>
    <property type="evidence" value="ECO:0007669"/>
    <property type="project" value="InterPro"/>
</dbReference>
<dbReference type="PANTHER" id="PTHR48010:SF58">
    <property type="entry name" value="RECEPTOR PROTEIN KINASE-LIKE PROTEIN ZAR1"/>
    <property type="match status" value="1"/>
</dbReference>
<evidence type="ECO:0000313" key="17">
    <source>
        <dbReference type="Proteomes" id="UP000007264"/>
    </source>
</evidence>
<keyword evidence="4" id="KW-0723">Serine/threonine-protein kinase</keyword>
<feature type="transmembrane region" description="Helical" evidence="13">
    <location>
        <begin position="674"/>
        <end position="698"/>
    </location>
</feature>
<feature type="compositionally biased region" description="Polar residues" evidence="12">
    <location>
        <begin position="1138"/>
        <end position="1147"/>
    </location>
</feature>
<feature type="compositionally biased region" description="Polar residues" evidence="12">
    <location>
        <begin position="831"/>
        <end position="845"/>
    </location>
</feature>
<dbReference type="Gene3D" id="1.10.510.10">
    <property type="entry name" value="Transferase(Phosphotransferase) domain 1"/>
    <property type="match status" value="1"/>
</dbReference>
<evidence type="ECO:0000256" key="5">
    <source>
        <dbReference type="ARBA" id="ARBA00022614"/>
    </source>
</evidence>
<evidence type="ECO:0000256" key="12">
    <source>
        <dbReference type="SAM" id="MobiDB-lite"/>
    </source>
</evidence>
<keyword evidence="10 11" id="KW-0067">ATP-binding</keyword>
<dbReference type="Pfam" id="PF08263">
    <property type="entry name" value="LRRNT_2"/>
    <property type="match status" value="2"/>
</dbReference>
<accession>I0Z0P2</accession>
<dbReference type="Gene3D" id="3.80.10.10">
    <property type="entry name" value="Ribonuclease Inhibitor"/>
    <property type="match status" value="2"/>
</dbReference>
<evidence type="ECO:0000256" key="7">
    <source>
        <dbReference type="ARBA" id="ARBA00022737"/>
    </source>
</evidence>
<dbReference type="KEGG" id="csl:COCSUDRAFT_47190"/>
<evidence type="ECO:0000259" key="15">
    <source>
        <dbReference type="PROSITE" id="PS50011"/>
    </source>
</evidence>
<evidence type="ECO:0000256" key="2">
    <source>
        <dbReference type="ARBA" id="ARBA00004430"/>
    </source>
</evidence>
<keyword evidence="13" id="KW-0812">Transmembrane</keyword>
<feature type="compositionally biased region" description="Gly residues" evidence="12">
    <location>
        <begin position="1121"/>
        <end position="1136"/>
    </location>
</feature>
<dbReference type="GeneID" id="17042209"/>
<evidence type="ECO:0000256" key="4">
    <source>
        <dbReference type="ARBA" id="ARBA00022527"/>
    </source>
</evidence>
<comment type="similarity">
    <text evidence="3">Belongs to the protein kinase superfamily. Ser/Thr protein kinase family.</text>
</comment>
<evidence type="ECO:0000256" key="3">
    <source>
        <dbReference type="ARBA" id="ARBA00008684"/>
    </source>
</evidence>
<feature type="binding site" evidence="11">
    <location>
        <position position="894"/>
    </location>
    <ligand>
        <name>ATP</name>
        <dbReference type="ChEBI" id="CHEBI:30616"/>
    </ligand>
</feature>
<evidence type="ECO:0000256" key="11">
    <source>
        <dbReference type="PROSITE-ProRule" id="PRU10141"/>
    </source>
</evidence>
<dbReference type="OrthoDB" id="513182at2759"/>
<evidence type="ECO:0000313" key="16">
    <source>
        <dbReference type="EMBL" id="EIE24211.1"/>
    </source>
</evidence>
<keyword evidence="7" id="KW-0677">Repeat</keyword>
<organism evidence="16 17">
    <name type="scientific">Coccomyxa subellipsoidea (strain C-169)</name>
    <name type="common">Green microalga</name>
    <dbReference type="NCBI Taxonomy" id="574566"/>
    <lineage>
        <taxon>Eukaryota</taxon>
        <taxon>Viridiplantae</taxon>
        <taxon>Chlorophyta</taxon>
        <taxon>core chlorophytes</taxon>
        <taxon>Trebouxiophyceae</taxon>
        <taxon>Trebouxiophyceae incertae sedis</taxon>
        <taxon>Coccomyxaceae</taxon>
        <taxon>Coccomyxa</taxon>
        <taxon>Coccomyxa subellipsoidea</taxon>
    </lineage>
</organism>
<protein>
    <recommendedName>
        <fullName evidence="15">Protein kinase domain-containing protein</fullName>
    </recommendedName>
</protein>
<feature type="region of interest" description="Disordered" evidence="12">
    <location>
        <begin position="764"/>
        <end position="845"/>
    </location>
</feature>
<sequence length="1165" mass="123409">MAVVVLRLSFICWCACLTAGQPLTDAKGYSADQNGLIFMRNAIKNFGIYMRRAQCTGWSDKPGANVCNWPGITCIDKQVVGLHFLNNGSVLVGDIGEVLYGASLLPKLKRLDLSGQAFTGTLPNSSLSMPILEELDLANNYIEGSLPADWGLDASFPRLQNLTLSFNPDLGGTLPASWGTDGSSFRALSRLEINNCNVSGTLPAAWATNLPALKDINVSTNALSGTLPAAWSTLNLTGLNLDRNNLRDNAFCGPMPNYNVFSCGYFRRDCVRRQGIAPQCPAPAPAPTVPAQIPIQSATGDMATLLRLRATFTDFDMVSRTEDSHWDASLPMCSWQGVTCTPQGFVQSLNFSIPARAPPVLAPLAQGYDHSIVHASVELQLKGDVGEVLKVVSALPQLTKLDFYNQLLTGTLPANISLPKLVELRLIANDISGTLPNSWADNGAFPALRALYLNRNWRLSGPLPADWGSKTSSLNKLEVLALQGCNLTGTLPVSWSSNMPLLSVLDLNYNYLSGTLPPEWANMGAMASLNIVGNNLRGTLPSQWSANGAQSWAYLQELHLDANLLNGTLPASWGDGNSMSNIRNITLVSNNLSGPVPASWALDAAGRAHFPNLQSLYVQPGNEGLCGIAPNGVSVFSKAGSADAEQVYSLGKPCPVDITSTSTQSAGTGVRVEAAITGAVLGGCFLIVLVALAAWYGVRRLRQRRTRGMDQELWGNQPHKAFSLDDKVTALMRVDVPPHDSDSIIPPKAPHSFVPFSRAPSSMAASFPARSNGGSRVSGSGRASGSYTPRSGQSRSGDTHSGPGSGQHSGQYSGHGAPGSGLRDGGSSGSVALSQQGGSTENYSLPSMPWKDWELNLDALQVELNEDGTEVELGKGAFGVVVKGSYRMAPVAIKRMRDQSPEQQVAFLKEMAILRACRGSRYVVPFVGASLQPGNTILAMDYMDNGNLWDVLPRVAKDGRLIFQWNNRGKRVAYEIALGLHFLHDLRVAHLDLKSSNVLIAADGTAKISDVGLAALISRSYLSQMAPAGTWAWVAPEVILGGRVTMKADIFSFGVVLVPEEAPQEIADLVSRCTGDVEERPDAQECAEIIAPFVRTASLRTNASQPLTPGAAVAPRRASSGGSGGEAGGIAPGAGSGNRTASGSNAGSAVEKQPSGDAVLTPGAL</sequence>
<dbReference type="SUPFAM" id="SSF52058">
    <property type="entry name" value="L domain-like"/>
    <property type="match status" value="2"/>
</dbReference>
<dbReference type="InterPro" id="IPR001245">
    <property type="entry name" value="Ser-Thr/Tyr_kinase_cat_dom"/>
</dbReference>
<dbReference type="eggNOG" id="ENOG502QS1K">
    <property type="taxonomic scope" value="Eukaryota"/>
</dbReference>
<dbReference type="Pfam" id="PF07714">
    <property type="entry name" value="PK_Tyr_Ser-Thr"/>
    <property type="match status" value="1"/>
</dbReference>
<feature type="compositionally biased region" description="Low complexity" evidence="12">
    <location>
        <begin position="800"/>
        <end position="815"/>
    </location>
</feature>
<dbReference type="SMART" id="SM00220">
    <property type="entry name" value="S_TKc"/>
    <property type="match status" value="1"/>
</dbReference>
<feature type="domain" description="Protein kinase" evidence="15">
    <location>
        <begin position="867"/>
        <end position="1094"/>
    </location>
</feature>
<dbReference type="SUPFAM" id="SSF56112">
    <property type="entry name" value="Protein kinase-like (PK-like)"/>
    <property type="match status" value="1"/>
</dbReference>
<dbReference type="InterPro" id="IPR032675">
    <property type="entry name" value="LRR_dom_sf"/>
</dbReference>
<gene>
    <name evidence="16" type="ORF">COCSUDRAFT_47190</name>
</gene>
<dbReference type="PROSITE" id="PS00108">
    <property type="entry name" value="PROTEIN_KINASE_ST"/>
    <property type="match status" value="1"/>
</dbReference>
<feature type="chain" id="PRO_5003636675" description="Protein kinase domain-containing protein" evidence="14">
    <location>
        <begin position="21"/>
        <end position="1165"/>
    </location>
</feature>
<keyword evidence="14" id="KW-0732">Signal</keyword>
<dbReference type="GO" id="GO:0005930">
    <property type="term" value="C:axoneme"/>
    <property type="evidence" value="ECO:0007669"/>
    <property type="project" value="UniProtKB-SubCell"/>
</dbReference>
<dbReference type="GO" id="GO:0005524">
    <property type="term" value="F:ATP binding"/>
    <property type="evidence" value="ECO:0007669"/>
    <property type="project" value="UniProtKB-UniRule"/>
</dbReference>
<proteinExistence type="inferred from homology"/>
<dbReference type="PROSITE" id="PS00107">
    <property type="entry name" value="PROTEIN_KINASE_ATP"/>
    <property type="match status" value="1"/>
</dbReference>
<dbReference type="InterPro" id="IPR000719">
    <property type="entry name" value="Prot_kinase_dom"/>
</dbReference>
<keyword evidence="5" id="KW-0433">Leucine-rich repeat</keyword>
<dbReference type="InterPro" id="IPR001611">
    <property type="entry name" value="Leu-rich_rpt"/>
</dbReference>
<dbReference type="InterPro" id="IPR008271">
    <property type="entry name" value="Ser/Thr_kinase_AS"/>
</dbReference>
<dbReference type="InterPro" id="IPR017441">
    <property type="entry name" value="Protein_kinase_ATP_BS"/>
</dbReference>
<keyword evidence="6" id="KW-0808">Transferase</keyword>
<evidence type="ECO:0000256" key="10">
    <source>
        <dbReference type="ARBA" id="ARBA00022840"/>
    </source>
</evidence>
<dbReference type="GO" id="GO:0016020">
    <property type="term" value="C:membrane"/>
    <property type="evidence" value="ECO:0007669"/>
    <property type="project" value="UniProtKB-SubCell"/>
</dbReference>
<dbReference type="PANTHER" id="PTHR48010">
    <property type="entry name" value="OS05G0588300 PROTEIN"/>
    <property type="match status" value="1"/>
</dbReference>
<evidence type="ECO:0000256" key="14">
    <source>
        <dbReference type="SAM" id="SignalP"/>
    </source>
</evidence>
<reference evidence="16 17" key="1">
    <citation type="journal article" date="2012" name="Genome Biol.">
        <title>The genome of the polar eukaryotic microalga coccomyxa subellipsoidea reveals traits of cold adaptation.</title>
        <authorList>
            <person name="Blanc G."/>
            <person name="Agarkova I."/>
            <person name="Grimwood J."/>
            <person name="Kuo A."/>
            <person name="Brueggeman A."/>
            <person name="Dunigan D."/>
            <person name="Gurnon J."/>
            <person name="Ladunga I."/>
            <person name="Lindquist E."/>
            <person name="Lucas S."/>
            <person name="Pangilinan J."/>
            <person name="Proschold T."/>
            <person name="Salamov A."/>
            <person name="Schmutz J."/>
            <person name="Weeks D."/>
            <person name="Yamada T."/>
            <person name="Claverie J.M."/>
            <person name="Grigoriev I."/>
            <person name="Van Etten J."/>
            <person name="Lomsadze A."/>
            <person name="Borodovsky M."/>
        </authorList>
    </citation>
    <scope>NUCLEOTIDE SEQUENCE [LARGE SCALE GENOMIC DNA]</scope>
    <source>
        <strain evidence="16 17">C-169</strain>
    </source>
</reference>
<evidence type="ECO:0000256" key="8">
    <source>
        <dbReference type="ARBA" id="ARBA00022741"/>
    </source>
</evidence>
<dbReference type="InterPro" id="IPR050994">
    <property type="entry name" value="At_inactive_RLKs"/>
</dbReference>
<evidence type="ECO:0000256" key="13">
    <source>
        <dbReference type="SAM" id="Phobius"/>
    </source>
</evidence>
<dbReference type="InterPro" id="IPR013210">
    <property type="entry name" value="LRR_N_plant-typ"/>
</dbReference>
<feature type="compositionally biased region" description="Low complexity" evidence="12">
    <location>
        <begin position="770"/>
        <end position="786"/>
    </location>
</feature>
<keyword evidence="8 11" id="KW-0547">Nucleotide-binding</keyword>
<feature type="region of interest" description="Disordered" evidence="12">
    <location>
        <begin position="1105"/>
        <end position="1165"/>
    </location>
</feature>
<dbReference type="EMBL" id="AGSI01000006">
    <property type="protein sequence ID" value="EIE24211.1"/>
    <property type="molecule type" value="Genomic_DNA"/>
</dbReference>
<name>I0Z0P2_COCSC</name>
<evidence type="ECO:0000256" key="1">
    <source>
        <dbReference type="ARBA" id="ARBA00004370"/>
    </source>
</evidence>
<dbReference type="STRING" id="574566.I0Z0P2"/>
<dbReference type="Pfam" id="PF00560">
    <property type="entry name" value="LRR_1"/>
    <property type="match status" value="2"/>
</dbReference>
<keyword evidence="9" id="KW-0418">Kinase</keyword>